<feature type="transmembrane region" description="Helical" evidence="2">
    <location>
        <begin position="354"/>
        <end position="373"/>
    </location>
</feature>
<evidence type="ECO:0000313" key="3">
    <source>
        <dbReference type="EMBL" id="TMQ67902.1"/>
    </source>
</evidence>
<dbReference type="InterPro" id="IPR023393">
    <property type="entry name" value="START-like_dom_sf"/>
</dbReference>
<keyword evidence="2" id="KW-0812">Transmembrane</keyword>
<keyword evidence="2" id="KW-1133">Transmembrane helix</keyword>
<organism evidence="3 4">
    <name type="scientific">Eiseniibacteriota bacterium</name>
    <dbReference type="NCBI Taxonomy" id="2212470"/>
    <lineage>
        <taxon>Bacteria</taxon>
        <taxon>Candidatus Eiseniibacteriota</taxon>
    </lineage>
</organism>
<dbReference type="AlphaFoldDB" id="A0A538TW96"/>
<feature type="transmembrane region" description="Helical" evidence="2">
    <location>
        <begin position="220"/>
        <end position="240"/>
    </location>
</feature>
<dbReference type="Gene3D" id="3.30.530.20">
    <property type="match status" value="1"/>
</dbReference>
<dbReference type="Pfam" id="PF05656">
    <property type="entry name" value="DUF805"/>
    <property type="match status" value="1"/>
</dbReference>
<feature type="region of interest" description="Disordered" evidence="1">
    <location>
        <begin position="37"/>
        <end position="59"/>
    </location>
</feature>
<reference evidence="3 4" key="1">
    <citation type="journal article" date="2019" name="Nat. Microbiol.">
        <title>Mediterranean grassland soil C-N compound turnover is dependent on rainfall and depth, and is mediated by genomically divergent microorganisms.</title>
        <authorList>
            <person name="Diamond S."/>
            <person name="Andeer P.F."/>
            <person name="Li Z."/>
            <person name="Crits-Christoph A."/>
            <person name="Burstein D."/>
            <person name="Anantharaman K."/>
            <person name="Lane K.R."/>
            <person name="Thomas B.C."/>
            <person name="Pan C."/>
            <person name="Northen T.R."/>
            <person name="Banfield J.F."/>
        </authorList>
    </citation>
    <scope>NUCLEOTIDE SEQUENCE [LARGE SCALE GENOMIC DNA]</scope>
    <source>
        <strain evidence="3">WS_10</strain>
    </source>
</reference>
<dbReference type="GO" id="GO:0016020">
    <property type="term" value="C:membrane"/>
    <property type="evidence" value="ECO:0007669"/>
    <property type="project" value="InterPro"/>
</dbReference>
<dbReference type="InterPro" id="IPR008523">
    <property type="entry name" value="DUF805"/>
</dbReference>
<dbReference type="Proteomes" id="UP000319836">
    <property type="component" value="Unassembled WGS sequence"/>
</dbReference>
<accession>A0A538TW96</accession>
<protein>
    <submittedName>
        <fullName evidence="3">DUF805 domain-containing protein</fullName>
    </submittedName>
</protein>
<feature type="transmembrane region" description="Helical" evidence="2">
    <location>
        <begin position="171"/>
        <end position="193"/>
    </location>
</feature>
<sequence>MPALSAIASVTWSIGSERSSWRDMIWTDSLESRSWRGEARTRTSSSRRTTRGEAAVSPTAGAVLESEAASARAKRACVSIRNGASGLAVSPDCEDCGGRGVRGQAARAATTAPERPRRSAASKLGLQDAGAARGHGELSCGTVNDDRPLARWRSLSRFLFGFSEPVSRRPYVIAGFALGALKMAVDLALLLTWSGGRPAGPWLPYLAPFRVFHATPGAEWLQLILVLWSLPFLWIGVSLTVRRAVDAGASPWLGVLFFVPYVNWILMLALCLLPTRGASSWRPAADGPARRRPLWAWLLIVLFASGVGLGLALLHLIALRRYGAALFFGIPFATGALAGFLANHDAPRSLRTTLLLAFACEIAIGLGLIAVALEGLVCVLMALPIALILAGLGAVLGREIARRRPESPALAGCLLILVPLSDAARPAAPPELAVVTTCIDIAAPPEVVWRHVVSFAALPPPDEWLFRMGVAYPVRARIDGRGVGAVRRCEFSTGAFVEPITAWEEPRRLAFDVASSPIPMEEWSPWRTVYAAHLHSGFRSQRGEFRLIALSGSCTRLEGRTWYALDIHPCWYWNLYAGAIVHTIHLRVLRHVRSLAEAEAEAKRTIANLVSAP</sequence>
<proteinExistence type="predicted"/>
<evidence type="ECO:0000313" key="4">
    <source>
        <dbReference type="Proteomes" id="UP000319836"/>
    </source>
</evidence>
<name>A0A538TW96_UNCEI</name>
<keyword evidence="2" id="KW-0472">Membrane</keyword>
<dbReference type="SUPFAM" id="SSF55961">
    <property type="entry name" value="Bet v1-like"/>
    <property type="match status" value="1"/>
</dbReference>
<feature type="transmembrane region" description="Helical" evidence="2">
    <location>
        <begin position="252"/>
        <end position="273"/>
    </location>
</feature>
<feature type="transmembrane region" description="Helical" evidence="2">
    <location>
        <begin position="379"/>
        <end position="397"/>
    </location>
</feature>
<gene>
    <name evidence="3" type="ORF">E6K80_14785</name>
</gene>
<comment type="caution">
    <text evidence="3">The sequence shown here is derived from an EMBL/GenBank/DDBJ whole genome shotgun (WGS) entry which is preliminary data.</text>
</comment>
<feature type="transmembrane region" description="Helical" evidence="2">
    <location>
        <begin position="324"/>
        <end position="342"/>
    </location>
</feature>
<dbReference type="EMBL" id="VBPA01000427">
    <property type="protein sequence ID" value="TMQ67902.1"/>
    <property type="molecule type" value="Genomic_DNA"/>
</dbReference>
<evidence type="ECO:0000256" key="1">
    <source>
        <dbReference type="SAM" id="MobiDB-lite"/>
    </source>
</evidence>
<feature type="transmembrane region" description="Helical" evidence="2">
    <location>
        <begin position="294"/>
        <end position="318"/>
    </location>
</feature>
<evidence type="ECO:0000256" key="2">
    <source>
        <dbReference type="SAM" id="Phobius"/>
    </source>
</evidence>